<evidence type="ECO:0000313" key="3">
    <source>
        <dbReference type="EMBL" id="GHC97833.1"/>
    </source>
</evidence>
<dbReference type="Pfam" id="PF01345">
    <property type="entry name" value="DUF11"/>
    <property type="match status" value="1"/>
</dbReference>
<protein>
    <recommendedName>
        <fullName evidence="2">DUF11 domain-containing protein</fullName>
    </recommendedName>
</protein>
<comment type="caution">
    <text evidence="3">The sequence shown here is derived from an EMBL/GenBank/DDBJ whole genome shotgun (WGS) entry which is preliminary data.</text>
</comment>
<accession>A0A919CBA8</accession>
<dbReference type="Proteomes" id="UP000638353">
    <property type="component" value="Unassembled WGS sequence"/>
</dbReference>
<dbReference type="InterPro" id="IPR001434">
    <property type="entry name" value="OmcB-like_DUF11"/>
</dbReference>
<name>A0A919CBA8_9ACTN</name>
<feature type="domain" description="DUF11" evidence="2">
    <location>
        <begin position="111"/>
        <end position="195"/>
    </location>
</feature>
<dbReference type="NCBIfam" id="TIGR01451">
    <property type="entry name" value="B_ant_repeat"/>
    <property type="match status" value="1"/>
</dbReference>
<sequence>MRGIRARPLRRAYGWVNPGGSAARSGGRSRWAVLGWAPIPGPAAARPPPCAADAFHGLPGGDSMPAFTRHACALVPLLLLAAAPAALADDKTPAKNQPAAPPAMSISLSNGVDTVSSGSRLAYTVTVQNQGAANLAGLRIEQELPTGASGAAADHQAKVAGGKAVWTADVRAHGKTVLTSSATLGAEQAGALRAASTVCAYLPKSQVPVVCSSDMDLLPAGAKAEGVELADGADGGKVLGMEPGVAIGAGIGAALLAGGGVLVLRRRKKTAEGTVGLG</sequence>
<reference evidence="3" key="2">
    <citation type="submission" date="2020-09" db="EMBL/GenBank/DDBJ databases">
        <authorList>
            <person name="Sun Q."/>
            <person name="Ohkuma M."/>
        </authorList>
    </citation>
    <scope>NUCLEOTIDE SEQUENCE</scope>
    <source>
        <strain evidence="3">JCM 4637</strain>
    </source>
</reference>
<keyword evidence="1" id="KW-0812">Transmembrane</keyword>
<dbReference type="InterPro" id="IPR047589">
    <property type="entry name" value="DUF11_rpt"/>
</dbReference>
<gene>
    <name evidence="3" type="ORF">GCM10010334_39650</name>
</gene>
<keyword evidence="1" id="KW-1133">Transmembrane helix</keyword>
<evidence type="ECO:0000313" key="4">
    <source>
        <dbReference type="Proteomes" id="UP000638353"/>
    </source>
</evidence>
<keyword evidence="1" id="KW-0472">Membrane</keyword>
<dbReference type="AlphaFoldDB" id="A0A919CBA8"/>
<evidence type="ECO:0000259" key="2">
    <source>
        <dbReference type="Pfam" id="PF01345"/>
    </source>
</evidence>
<proteinExistence type="predicted"/>
<evidence type="ECO:0000256" key="1">
    <source>
        <dbReference type="SAM" id="Phobius"/>
    </source>
</evidence>
<dbReference type="EMBL" id="BMVC01000007">
    <property type="protein sequence ID" value="GHC97833.1"/>
    <property type="molecule type" value="Genomic_DNA"/>
</dbReference>
<feature type="transmembrane region" description="Helical" evidence="1">
    <location>
        <begin position="245"/>
        <end position="264"/>
    </location>
</feature>
<organism evidence="3 4">
    <name type="scientific">Streptomyces finlayi</name>
    <dbReference type="NCBI Taxonomy" id="67296"/>
    <lineage>
        <taxon>Bacteria</taxon>
        <taxon>Bacillati</taxon>
        <taxon>Actinomycetota</taxon>
        <taxon>Actinomycetes</taxon>
        <taxon>Kitasatosporales</taxon>
        <taxon>Streptomycetaceae</taxon>
        <taxon>Streptomyces</taxon>
    </lineage>
</organism>
<reference evidence="3" key="1">
    <citation type="journal article" date="2014" name="Int. J. Syst. Evol. Microbiol.">
        <title>Complete genome sequence of Corynebacterium casei LMG S-19264T (=DSM 44701T), isolated from a smear-ripened cheese.</title>
        <authorList>
            <consortium name="US DOE Joint Genome Institute (JGI-PGF)"/>
            <person name="Walter F."/>
            <person name="Albersmeier A."/>
            <person name="Kalinowski J."/>
            <person name="Ruckert C."/>
        </authorList>
    </citation>
    <scope>NUCLEOTIDE SEQUENCE</scope>
    <source>
        <strain evidence="3">JCM 4637</strain>
    </source>
</reference>